<evidence type="ECO:0000256" key="9">
    <source>
        <dbReference type="ARBA" id="ARBA00047783"/>
    </source>
</evidence>
<keyword evidence="2 10" id="KW-0963">Cytoplasm</keyword>
<dbReference type="InterPro" id="IPR029063">
    <property type="entry name" value="SAM-dependent_MTases_sf"/>
</dbReference>
<dbReference type="PROSITE" id="PS51684">
    <property type="entry name" value="SAM_MT_TRM5_TYW2"/>
    <property type="match status" value="1"/>
</dbReference>
<dbReference type="PANTHER" id="PTHR23245">
    <property type="entry name" value="TRNA METHYLTRANSFERASE"/>
    <property type="match status" value="1"/>
</dbReference>
<dbReference type="FunFam" id="3.30.300.110:FF:000001">
    <property type="entry name" value="tRNA (guanine(37)-N1)-methyltransferase"/>
    <property type="match status" value="1"/>
</dbReference>
<comment type="similarity">
    <text evidence="1">Belongs to the class I-like SAM-binding methyltransferase superfamily. TRM5/TYW2 family.</text>
</comment>
<dbReference type="GO" id="GO:0005759">
    <property type="term" value="C:mitochondrial matrix"/>
    <property type="evidence" value="ECO:0007669"/>
    <property type="project" value="UniProtKB-SubCell"/>
</dbReference>
<feature type="binding site" evidence="10">
    <location>
        <position position="373"/>
    </location>
    <ligand>
        <name>S-adenosyl-L-methionine</name>
        <dbReference type="ChEBI" id="CHEBI:59789"/>
    </ligand>
</feature>
<evidence type="ECO:0000313" key="14">
    <source>
        <dbReference type="Proteomes" id="UP001140453"/>
    </source>
</evidence>
<dbReference type="PANTHER" id="PTHR23245:SF36">
    <property type="entry name" value="TRNA (GUANINE(37)-N1)-METHYLTRANSFERASE"/>
    <property type="match status" value="1"/>
</dbReference>
<evidence type="ECO:0000256" key="1">
    <source>
        <dbReference type="ARBA" id="ARBA00009775"/>
    </source>
</evidence>
<dbReference type="EC" id="2.1.1.228" evidence="10"/>
<dbReference type="OrthoDB" id="408788at2759"/>
<evidence type="ECO:0000256" key="8">
    <source>
        <dbReference type="ARBA" id="ARBA00023242"/>
    </source>
</evidence>
<evidence type="ECO:0000256" key="7">
    <source>
        <dbReference type="ARBA" id="ARBA00023128"/>
    </source>
</evidence>
<keyword evidence="8 10" id="KW-0539">Nucleus</keyword>
<evidence type="ECO:0000256" key="4">
    <source>
        <dbReference type="ARBA" id="ARBA00022679"/>
    </source>
</evidence>
<keyword evidence="14" id="KW-1185">Reference proteome</keyword>
<evidence type="ECO:0000256" key="10">
    <source>
        <dbReference type="HAMAP-Rule" id="MF_03152"/>
    </source>
</evidence>
<evidence type="ECO:0000256" key="6">
    <source>
        <dbReference type="ARBA" id="ARBA00022694"/>
    </source>
</evidence>
<keyword evidence="5 10" id="KW-0949">S-adenosyl-L-methionine</keyword>
<keyword evidence="4 10" id="KW-0808">Transferase</keyword>
<keyword evidence="6 10" id="KW-0819">tRNA processing</keyword>
<dbReference type="Proteomes" id="UP001140453">
    <property type="component" value="Unassembled WGS sequence"/>
</dbReference>
<comment type="catalytic activity">
    <reaction evidence="9 10">
        <text>guanosine(37) in tRNA + S-adenosyl-L-methionine = N(1)-methylguanosine(37) in tRNA + S-adenosyl-L-homocysteine + H(+)</text>
        <dbReference type="Rhea" id="RHEA:36899"/>
        <dbReference type="Rhea" id="RHEA-COMP:10145"/>
        <dbReference type="Rhea" id="RHEA-COMP:10147"/>
        <dbReference type="ChEBI" id="CHEBI:15378"/>
        <dbReference type="ChEBI" id="CHEBI:57856"/>
        <dbReference type="ChEBI" id="CHEBI:59789"/>
        <dbReference type="ChEBI" id="CHEBI:73542"/>
        <dbReference type="ChEBI" id="CHEBI:74269"/>
        <dbReference type="EC" id="2.1.1.228"/>
    </reaction>
</comment>
<dbReference type="GO" id="GO:0002939">
    <property type="term" value="P:tRNA N1-guanine methylation"/>
    <property type="evidence" value="ECO:0007669"/>
    <property type="project" value="TreeGrafter"/>
</dbReference>
<gene>
    <name evidence="10 13" type="primary">TRM5</name>
    <name evidence="13" type="ORF">N0V93_001253</name>
</gene>
<sequence>MASTEENLKATKDSSQEDIMSLLRPPVLATSTVLNKAAFAQTFNIAAASVRDIKKITRIRQELSKSKDLLAIERHPSVVPDPDTSLAAKGRKCLILKPAISPTKPETWGPVISELVKQEDVGIVPYKLELGYDYWTYRDVLTSLLPPELHDDIPAGFNTAGHVAHLNLRQQHLPYKSLIAEVLIDKNQHIKTVINKTNDVGAENEFRTFPYELLAGPADLKVELIENKCIFRFDYATVYWNSKLEKEHTRLMGIFKPGEVVCDVMAGIGPFAVPAGKKGVFVWANDYNPESYKYLREAIDKNKVGPFVRAYNADGRVFIHQAADEVFAASQAGEAAIIPCKKPSRNARNDPKTVQSEPTRIPVPPTISHFVMNLPASAIEFLPHFRGVYAGHEDLFAPHTEKKLPVVHTHCFALKSDDEVPRLDVAQRVSKELGVSLEWDGVLDTPGDRRDMAIIDGKVSVHYVREVSPHKTMYCASFRVPAEVAFAPRS</sequence>
<keyword evidence="7 10" id="KW-0496">Mitochondrion</keyword>
<comment type="caution">
    <text evidence="13">The sequence shown here is derived from an EMBL/GenBank/DDBJ whole genome shotgun (WGS) entry which is preliminary data.</text>
</comment>
<feature type="region of interest" description="Disordered" evidence="11">
    <location>
        <begin position="341"/>
        <end position="360"/>
    </location>
</feature>
<dbReference type="AlphaFoldDB" id="A0A9W8Z1R5"/>
<comment type="function">
    <text evidence="10">Specifically methylates the N1 position of guanosine-37 in various cytoplasmic and mitochondrial tRNAs. Methylation is not dependent on the nature of the nucleoside 5' of the target nucleoside. This is the first step in the biosynthesis of wybutosine (yW), a modified base adjacent to the anticodon of tRNAs and required for accurate decoding.</text>
</comment>
<evidence type="ECO:0000256" key="11">
    <source>
        <dbReference type="SAM" id="MobiDB-lite"/>
    </source>
</evidence>
<evidence type="ECO:0000256" key="3">
    <source>
        <dbReference type="ARBA" id="ARBA00022603"/>
    </source>
</evidence>
<dbReference type="InterPro" id="IPR030382">
    <property type="entry name" value="MeTrfase_TRM5/TYW2"/>
</dbReference>
<dbReference type="EMBL" id="JAPEVB010000001">
    <property type="protein sequence ID" value="KAJ4397029.1"/>
    <property type="molecule type" value="Genomic_DNA"/>
</dbReference>
<dbReference type="GO" id="GO:0005634">
    <property type="term" value="C:nucleus"/>
    <property type="evidence" value="ECO:0007669"/>
    <property type="project" value="UniProtKB-SubCell"/>
</dbReference>
<comment type="similarity">
    <text evidence="10">Belongs to the TRM5 / TYW2 family.</text>
</comment>
<evidence type="ECO:0000256" key="5">
    <source>
        <dbReference type="ARBA" id="ARBA00022691"/>
    </source>
</evidence>
<feature type="binding site" evidence="10">
    <location>
        <begin position="314"/>
        <end position="315"/>
    </location>
    <ligand>
        <name>S-adenosyl-L-methionine</name>
        <dbReference type="ChEBI" id="CHEBI:59789"/>
    </ligand>
</feature>
<dbReference type="GO" id="GO:0052906">
    <property type="term" value="F:tRNA (guanine(37)-N1)-methyltransferase activity"/>
    <property type="evidence" value="ECO:0007669"/>
    <property type="project" value="UniProtKB-UniRule"/>
</dbReference>
<evidence type="ECO:0000259" key="12">
    <source>
        <dbReference type="PROSITE" id="PS51684"/>
    </source>
</evidence>
<dbReference type="Gene3D" id="3.30.300.110">
    <property type="entry name" value="Met-10+ protein-like domains"/>
    <property type="match status" value="1"/>
</dbReference>
<evidence type="ECO:0000256" key="2">
    <source>
        <dbReference type="ARBA" id="ARBA00022490"/>
    </source>
</evidence>
<dbReference type="Pfam" id="PF02475">
    <property type="entry name" value="TRM5-TYW2_MTfase"/>
    <property type="match status" value="1"/>
</dbReference>
<feature type="binding site" evidence="10">
    <location>
        <position position="248"/>
    </location>
    <ligand>
        <name>S-adenosyl-L-methionine</name>
        <dbReference type="ChEBI" id="CHEBI:59789"/>
    </ligand>
</feature>
<dbReference type="HAMAP" id="MF_03152">
    <property type="entry name" value="TRM5"/>
    <property type="match status" value="1"/>
</dbReference>
<dbReference type="InterPro" id="IPR025792">
    <property type="entry name" value="tRNA_Gua_MeTrfase_euk"/>
</dbReference>
<dbReference type="GO" id="GO:0070901">
    <property type="term" value="P:mitochondrial tRNA methylation"/>
    <property type="evidence" value="ECO:0007669"/>
    <property type="project" value="UniProtKB-ARBA"/>
</dbReference>
<proteinExistence type="inferred from homology"/>
<keyword evidence="3 10" id="KW-0489">Methyltransferase</keyword>
<reference evidence="13" key="1">
    <citation type="submission" date="2022-10" db="EMBL/GenBank/DDBJ databases">
        <title>Tapping the CABI collections for fungal endophytes: first genome assemblies for Collariella, Neodidymelliopsis, Ascochyta clinopodiicola, Didymella pomorum, Didymosphaeria variabile, Neocosmospora piperis and Neocucurbitaria cava.</title>
        <authorList>
            <person name="Hill R."/>
        </authorList>
    </citation>
    <scope>NUCLEOTIDE SEQUENCE</scope>
    <source>
        <strain evidence="13">IMI 355082</strain>
    </source>
</reference>
<evidence type="ECO:0000313" key="13">
    <source>
        <dbReference type="EMBL" id="KAJ4397029.1"/>
    </source>
</evidence>
<organism evidence="13 14">
    <name type="scientific">Gnomoniopsis smithogilvyi</name>
    <dbReference type="NCBI Taxonomy" id="1191159"/>
    <lineage>
        <taxon>Eukaryota</taxon>
        <taxon>Fungi</taxon>
        <taxon>Dikarya</taxon>
        <taxon>Ascomycota</taxon>
        <taxon>Pezizomycotina</taxon>
        <taxon>Sordariomycetes</taxon>
        <taxon>Sordariomycetidae</taxon>
        <taxon>Diaporthales</taxon>
        <taxon>Gnomoniaceae</taxon>
        <taxon>Gnomoniopsis</taxon>
    </lineage>
</organism>
<dbReference type="SUPFAM" id="SSF53335">
    <property type="entry name" value="S-adenosyl-L-methionine-dependent methyltransferases"/>
    <property type="match status" value="1"/>
</dbReference>
<feature type="domain" description="SAM-dependent methyltransferase TRM5/TYW2-type" evidence="12">
    <location>
        <begin position="157"/>
        <end position="482"/>
    </location>
</feature>
<comment type="subunit">
    <text evidence="10">Monomer.</text>
</comment>
<dbReference type="InterPro" id="IPR056743">
    <property type="entry name" value="TRM5-TYW2-like_MTfase"/>
</dbReference>
<comment type="caution">
    <text evidence="10">Lacks conserved residue(s) required for the propagation of feature annotation.</text>
</comment>
<accession>A0A9W8Z1R5</accession>
<protein>
    <recommendedName>
        <fullName evidence="10">tRNA (guanine(37)-N1)-methyltransferase</fullName>
        <ecNumber evidence="10">2.1.1.228</ecNumber>
    </recommendedName>
    <alternativeName>
        <fullName evidence="10">M1G-methyltransferase</fullName>
    </alternativeName>
    <alternativeName>
        <fullName evidence="10">tRNA [GM37] methyltransferase</fullName>
    </alternativeName>
    <alternativeName>
        <fullName evidence="10">tRNA methyltransferase 5</fullName>
    </alternativeName>
</protein>
<dbReference type="Gene3D" id="3.40.50.150">
    <property type="entry name" value="Vaccinia Virus protein VP39"/>
    <property type="match status" value="1"/>
</dbReference>
<name>A0A9W8Z1R5_9PEZI</name>
<comment type="subcellular location">
    <subcellularLocation>
        <location evidence="10">Mitochondrion matrix</location>
    </subcellularLocation>
    <subcellularLocation>
        <location evidence="10">Nucleus</location>
    </subcellularLocation>
    <subcellularLocation>
        <location evidence="10">Cytoplasm</location>
    </subcellularLocation>
    <text evidence="10">Predominantly in the mitochondria and in the nucleus.</text>
</comment>
<dbReference type="InterPro" id="IPR056744">
    <property type="entry name" value="TRM5/TYW2-like_N"/>
</dbReference>
<dbReference type="Pfam" id="PF25133">
    <property type="entry name" value="TYW2_N_2"/>
    <property type="match status" value="1"/>
</dbReference>